<keyword evidence="9" id="KW-1185">Reference proteome</keyword>
<accession>D3B8C3</accession>
<feature type="compositionally biased region" description="Polar residues" evidence="7">
    <location>
        <begin position="41"/>
        <end position="50"/>
    </location>
</feature>
<comment type="subcellular location">
    <subcellularLocation>
        <location evidence="1 6">Nucleus</location>
    </subcellularLocation>
</comment>
<evidence type="ECO:0000256" key="2">
    <source>
        <dbReference type="ARBA" id="ARBA00009814"/>
    </source>
</evidence>
<comment type="similarity">
    <text evidence="2 6">Belongs to the Mediator complex subunit 18 family.</text>
</comment>
<dbReference type="GO" id="GO:0006357">
    <property type="term" value="P:regulation of transcription by RNA polymerase II"/>
    <property type="evidence" value="ECO:0007669"/>
    <property type="project" value="InterPro"/>
</dbReference>
<feature type="region of interest" description="Disordered" evidence="7">
    <location>
        <begin position="98"/>
        <end position="118"/>
    </location>
</feature>
<proteinExistence type="inferred from homology"/>
<dbReference type="FunCoup" id="D3B8C3">
    <property type="interactions" value="7"/>
</dbReference>
<comment type="subunit">
    <text evidence="6">Component of the Mediator complex.</text>
</comment>
<dbReference type="InParanoid" id="D3B8C3"/>
<organism evidence="8 9">
    <name type="scientific">Heterostelium pallidum (strain ATCC 26659 / Pp 5 / PN500)</name>
    <name type="common">Cellular slime mold</name>
    <name type="synonym">Polysphondylium pallidum</name>
    <dbReference type="NCBI Taxonomy" id="670386"/>
    <lineage>
        <taxon>Eukaryota</taxon>
        <taxon>Amoebozoa</taxon>
        <taxon>Evosea</taxon>
        <taxon>Eumycetozoa</taxon>
        <taxon>Dictyostelia</taxon>
        <taxon>Acytosteliales</taxon>
        <taxon>Acytosteliaceae</taxon>
        <taxon>Heterostelium</taxon>
    </lineage>
</organism>
<feature type="region of interest" description="Disordered" evidence="7">
    <location>
        <begin position="1"/>
        <end position="50"/>
    </location>
</feature>
<dbReference type="Proteomes" id="UP000001396">
    <property type="component" value="Unassembled WGS sequence"/>
</dbReference>
<keyword evidence="6" id="KW-0010">Activator</keyword>
<evidence type="ECO:0000256" key="6">
    <source>
        <dbReference type="RuleBase" id="RU364150"/>
    </source>
</evidence>
<dbReference type="InterPro" id="IPR019095">
    <property type="entry name" value="Mediator_Med18"/>
</dbReference>
<protein>
    <recommendedName>
        <fullName evidence="6">Mediator of RNA polymerase II transcription subunit 18</fullName>
    </recommendedName>
    <alternativeName>
        <fullName evidence="6">Mediator complex subunit 18</fullName>
    </alternativeName>
</protein>
<dbReference type="RefSeq" id="XP_020434408.1">
    <property type="nucleotide sequence ID" value="XM_020575613.1"/>
</dbReference>
<dbReference type="Pfam" id="PF09637">
    <property type="entry name" value="Med18"/>
    <property type="match status" value="1"/>
</dbReference>
<dbReference type="PANTHER" id="PTHR13321:SF2">
    <property type="entry name" value="MEDIATOR OF RNA POLYMERASE II TRANSCRIPTION SUBUNIT 18"/>
    <property type="match status" value="1"/>
</dbReference>
<dbReference type="STRING" id="670386.D3B8C3"/>
<comment type="function">
    <text evidence="6">Component of the Mediator complex, a coactivator involved in the regulated transcription of nearly all RNA polymerase II-dependent genes. Mediator functions as a bridge to convey information from gene-specific regulatory proteins to the basal RNA polymerase II transcription machinery. Mediator is recruited to promoters by direct interactions with regulatory proteins and serves as a scaffold for the assembly of a functional preinitiation complex with RNA polymerase II and the general transcription factors.</text>
</comment>
<dbReference type="Gene3D" id="2.40.320.10">
    <property type="entry name" value="Hypothetical Protein Pfu-838710-001"/>
    <property type="match status" value="1"/>
</dbReference>
<keyword evidence="4 6" id="KW-0804">Transcription</keyword>
<sequence length="236" mass="26881">MFHQPQQQSHHHHHHTQQQQHHHHQHGNQTSPLMGGGGSGNQSNPLSALQPQDNRVKGMMRADHKFSYKETVYRSTVVSSGPMWAENSILPSEIHIRTEKPKSTRSPNQMQSTTNAKDKMSARYVGVPQIKDKINAVIRNVVDISVSDKFIQLIENMGYVKDYEYYVDGFCYSTYYVSLYIVQHSRSLPDGSQGESLTKNSMVELQCLSGEEGFSQAADYLNTYAEYLYPFVLIIQ</sequence>
<comment type="caution">
    <text evidence="8">The sequence shown here is derived from an EMBL/GenBank/DDBJ whole genome shotgun (WGS) entry which is preliminary data.</text>
</comment>
<evidence type="ECO:0000313" key="9">
    <source>
        <dbReference type="Proteomes" id="UP000001396"/>
    </source>
</evidence>
<evidence type="ECO:0000313" key="8">
    <source>
        <dbReference type="EMBL" id="EFA82291.1"/>
    </source>
</evidence>
<dbReference type="PANTHER" id="PTHR13321">
    <property type="entry name" value="MEDIATOR OF RNA POLYMERASE II TRANSCRIPTION, SUBUNIT 18"/>
    <property type="match status" value="1"/>
</dbReference>
<keyword evidence="3 6" id="KW-0805">Transcription regulation</keyword>
<dbReference type="GO" id="GO:0070847">
    <property type="term" value="C:core mediator complex"/>
    <property type="evidence" value="ECO:0007669"/>
    <property type="project" value="TreeGrafter"/>
</dbReference>
<dbReference type="AlphaFoldDB" id="D3B8C3"/>
<feature type="compositionally biased region" description="Polar residues" evidence="7">
    <location>
        <begin position="104"/>
        <end position="115"/>
    </location>
</feature>
<gene>
    <name evidence="8" type="primary">med18</name>
    <name evidence="6" type="synonym">MED18</name>
    <name evidence="8" type="ORF">PPL_04715</name>
</gene>
<dbReference type="GO" id="GO:0016592">
    <property type="term" value="C:mediator complex"/>
    <property type="evidence" value="ECO:0007669"/>
    <property type="project" value="InterPro"/>
</dbReference>
<reference evidence="8 9" key="1">
    <citation type="journal article" date="2011" name="Genome Res.">
        <title>Phylogeny-wide analysis of social amoeba genomes highlights ancient origins for complex intercellular communication.</title>
        <authorList>
            <person name="Heidel A.J."/>
            <person name="Lawal H.M."/>
            <person name="Felder M."/>
            <person name="Schilde C."/>
            <person name="Helps N.R."/>
            <person name="Tunggal B."/>
            <person name="Rivero F."/>
            <person name="John U."/>
            <person name="Schleicher M."/>
            <person name="Eichinger L."/>
            <person name="Platzer M."/>
            <person name="Noegel A.A."/>
            <person name="Schaap P."/>
            <person name="Gloeckner G."/>
        </authorList>
    </citation>
    <scope>NUCLEOTIDE SEQUENCE [LARGE SCALE GENOMIC DNA]</scope>
    <source>
        <strain evidence="9">ATCC 26659 / Pp 5 / PN500</strain>
    </source>
</reference>
<dbReference type="GeneID" id="31360202"/>
<evidence type="ECO:0000256" key="4">
    <source>
        <dbReference type="ARBA" id="ARBA00023163"/>
    </source>
</evidence>
<evidence type="ECO:0000256" key="3">
    <source>
        <dbReference type="ARBA" id="ARBA00023015"/>
    </source>
</evidence>
<dbReference type="GO" id="GO:0003712">
    <property type="term" value="F:transcription coregulator activity"/>
    <property type="evidence" value="ECO:0007669"/>
    <property type="project" value="InterPro"/>
</dbReference>
<keyword evidence="5 6" id="KW-0539">Nucleus</keyword>
<evidence type="ECO:0000256" key="5">
    <source>
        <dbReference type="ARBA" id="ARBA00023242"/>
    </source>
</evidence>
<feature type="compositionally biased region" description="Basic residues" evidence="7">
    <location>
        <begin position="9"/>
        <end position="26"/>
    </location>
</feature>
<dbReference type="GO" id="GO:0006369">
    <property type="term" value="P:termination of RNA polymerase II transcription"/>
    <property type="evidence" value="ECO:0007669"/>
    <property type="project" value="TreeGrafter"/>
</dbReference>
<name>D3B8C3_HETP5</name>
<dbReference type="OMA" id="ECSLHGI"/>
<evidence type="ECO:0000256" key="1">
    <source>
        <dbReference type="ARBA" id="ARBA00004123"/>
    </source>
</evidence>
<evidence type="ECO:0000256" key="7">
    <source>
        <dbReference type="SAM" id="MobiDB-lite"/>
    </source>
</evidence>
<dbReference type="EMBL" id="ADBJ01000020">
    <property type="protein sequence ID" value="EFA82291.1"/>
    <property type="molecule type" value="Genomic_DNA"/>
</dbReference>